<dbReference type="Gene3D" id="2.60.40.150">
    <property type="entry name" value="C2 domain"/>
    <property type="match status" value="1"/>
</dbReference>
<accession>A0A6A3I5N4</accession>
<dbReference type="EMBL" id="QXFU01003203">
    <property type="protein sequence ID" value="KAE8977441.1"/>
    <property type="molecule type" value="Genomic_DNA"/>
</dbReference>
<organism evidence="1 6">
    <name type="scientific">Phytophthora rubi</name>
    <dbReference type="NCBI Taxonomy" id="129364"/>
    <lineage>
        <taxon>Eukaryota</taxon>
        <taxon>Sar</taxon>
        <taxon>Stramenopiles</taxon>
        <taxon>Oomycota</taxon>
        <taxon>Peronosporomycetes</taxon>
        <taxon>Peronosporales</taxon>
        <taxon>Peronosporaceae</taxon>
        <taxon>Phytophthora</taxon>
    </lineage>
</organism>
<evidence type="ECO:0000313" key="2">
    <source>
        <dbReference type="EMBL" id="KAE8979588.1"/>
    </source>
</evidence>
<evidence type="ECO:0000313" key="3">
    <source>
        <dbReference type="EMBL" id="KAE9288215.1"/>
    </source>
</evidence>
<sequence>MLLQQRQVLDQHSTLRSVADLPSSDFSVACCKSDLYVSLKLNSTKPRRPCLKNTFNTVRDPPEHYIFPVRDATSAALSVEVHELDALNPDDLVYICIYARGARGQVGGQDGHVDTRVGGPRHEWAAVNEFCEVVG</sequence>
<dbReference type="EMBL" id="QXFV01003139">
    <property type="protein sequence ID" value="KAE8979588.1"/>
    <property type="molecule type" value="Genomic_DNA"/>
</dbReference>
<dbReference type="Proteomes" id="UP000434957">
    <property type="component" value="Unassembled WGS sequence"/>
</dbReference>
<proteinExistence type="predicted"/>
<evidence type="ECO:0000313" key="1">
    <source>
        <dbReference type="EMBL" id="KAE8977441.1"/>
    </source>
</evidence>
<dbReference type="Proteomes" id="UP000435112">
    <property type="component" value="Unassembled WGS sequence"/>
</dbReference>
<keyword evidence="5" id="KW-1185">Reference proteome</keyword>
<evidence type="ECO:0000313" key="5">
    <source>
        <dbReference type="Proteomes" id="UP000434957"/>
    </source>
</evidence>
<comment type="caution">
    <text evidence="1">The sequence shown here is derived from an EMBL/GenBank/DDBJ whole genome shotgun (WGS) entry which is preliminary data.</text>
</comment>
<dbReference type="SUPFAM" id="SSF49562">
    <property type="entry name" value="C2 domain (Calcium/lipid-binding domain, CaLB)"/>
    <property type="match status" value="1"/>
</dbReference>
<dbReference type="InterPro" id="IPR035892">
    <property type="entry name" value="C2_domain_sf"/>
</dbReference>
<protein>
    <recommendedName>
        <fullName evidence="7">C2 domain-containing protein</fullName>
    </recommendedName>
</protein>
<reference evidence="4 6" key="1">
    <citation type="submission" date="2018-09" db="EMBL/GenBank/DDBJ databases">
        <title>Genomic investigation of the strawberry pathogen Phytophthora fragariae indicates pathogenicity is determined by transcriptional variation in three key races.</title>
        <authorList>
            <person name="Adams T.M."/>
            <person name="Armitage A.D."/>
            <person name="Sobczyk M.K."/>
            <person name="Bates H.J."/>
            <person name="Dunwell J.M."/>
            <person name="Nellist C.F."/>
            <person name="Harrison R.J."/>
        </authorList>
    </citation>
    <scope>NUCLEOTIDE SEQUENCE [LARGE SCALE GENOMIC DNA]</scope>
    <source>
        <strain evidence="2 4">SCRP249</strain>
        <strain evidence="1 6">SCRP324</strain>
        <strain evidence="3 5">SCRP333</strain>
    </source>
</reference>
<dbReference type="EMBL" id="QXFT01003201">
    <property type="protein sequence ID" value="KAE9288215.1"/>
    <property type="molecule type" value="Genomic_DNA"/>
</dbReference>
<name>A0A6A3I5N4_9STRA</name>
<dbReference type="Proteomes" id="UP000429607">
    <property type="component" value="Unassembled WGS sequence"/>
</dbReference>
<evidence type="ECO:0000313" key="6">
    <source>
        <dbReference type="Proteomes" id="UP000435112"/>
    </source>
</evidence>
<dbReference type="AlphaFoldDB" id="A0A6A3I5N4"/>
<evidence type="ECO:0000313" key="4">
    <source>
        <dbReference type="Proteomes" id="UP000429607"/>
    </source>
</evidence>
<dbReference type="CDD" id="cd00030">
    <property type="entry name" value="C2"/>
    <property type="match status" value="1"/>
</dbReference>
<dbReference type="OrthoDB" id="10273384at2759"/>
<gene>
    <name evidence="2" type="ORF">PR001_g24509</name>
    <name evidence="1" type="ORF">PR002_g25021</name>
    <name evidence="3" type="ORF">PR003_g25856</name>
</gene>
<evidence type="ECO:0008006" key="7">
    <source>
        <dbReference type="Google" id="ProtNLM"/>
    </source>
</evidence>